<gene>
    <name evidence="3" type="primary">Aste57867_23742</name>
    <name evidence="2" type="ORF">As57867_023670</name>
    <name evidence="3" type="ORF">ASTE57867_23742</name>
</gene>
<evidence type="ECO:0000313" key="4">
    <source>
        <dbReference type="Proteomes" id="UP000332933"/>
    </source>
</evidence>
<feature type="region of interest" description="Disordered" evidence="1">
    <location>
        <begin position="78"/>
        <end position="117"/>
    </location>
</feature>
<organism evidence="3 4">
    <name type="scientific">Aphanomyces stellatus</name>
    <dbReference type="NCBI Taxonomy" id="120398"/>
    <lineage>
        <taxon>Eukaryota</taxon>
        <taxon>Sar</taxon>
        <taxon>Stramenopiles</taxon>
        <taxon>Oomycota</taxon>
        <taxon>Saprolegniomycetes</taxon>
        <taxon>Saprolegniales</taxon>
        <taxon>Verrucalvaceae</taxon>
        <taxon>Aphanomyces</taxon>
    </lineage>
</organism>
<evidence type="ECO:0000313" key="2">
    <source>
        <dbReference type="EMBL" id="KAF0684278.1"/>
    </source>
</evidence>
<feature type="compositionally biased region" description="Low complexity" evidence="1">
    <location>
        <begin position="78"/>
        <end position="98"/>
    </location>
</feature>
<reference evidence="2" key="2">
    <citation type="submission" date="2019-06" db="EMBL/GenBank/DDBJ databases">
        <title>Genomics analysis of Aphanomyces spp. identifies a new class of oomycete effector associated with host adaptation.</title>
        <authorList>
            <person name="Gaulin E."/>
        </authorList>
    </citation>
    <scope>NUCLEOTIDE SEQUENCE</scope>
    <source>
        <strain evidence="2">CBS 578.67</strain>
    </source>
</reference>
<protein>
    <submittedName>
        <fullName evidence="3">Aste57867_23742 protein</fullName>
    </submittedName>
</protein>
<reference evidence="3 4" key="1">
    <citation type="submission" date="2019-03" db="EMBL/GenBank/DDBJ databases">
        <authorList>
            <person name="Gaulin E."/>
            <person name="Dumas B."/>
        </authorList>
    </citation>
    <scope>NUCLEOTIDE SEQUENCE [LARGE SCALE GENOMIC DNA]</scope>
    <source>
        <strain evidence="3">CBS 568.67</strain>
    </source>
</reference>
<dbReference type="Proteomes" id="UP000332933">
    <property type="component" value="Unassembled WGS sequence"/>
</dbReference>
<dbReference type="AlphaFoldDB" id="A0A485LQD5"/>
<keyword evidence="4" id="KW-1185">Reference proteome</keyword>
<proteinExistence type="predicted"/>
<sequence>MTGFHKNTIGHSFWLTQHTFKYSNSADEQERQFMAAANGGDSWDVVRDLHFLFATDTQLQNELTYVCDLLNDPAASLLSTDTTGSPTSSSPAEGETPPLAQPSAARPGSKVNKFRERQKREIESLRCEVETLKENILDVKREASLAKCGSASSSWERAAHEELYAKTKALAENARLRADVEQHATFIDDMTRVLRKRPRLSMHTDVASEEWQAYKLAAHASLRVAAIHAIADRQYTRLQPAFIRTGLFDRVEDHMSVAPQRQHDGTVLIEYVYHLTVDAPWRQIGAAVWNVCNGTDGLTLPPGATESTERIDACTAYRAFHRVHADASVHLNLAWKYYVEPTREVVVFRAVLDDALVPRMKDGVVGDEWGWIVVEPVDEGQCRLRAIMQIVGVNETKDGAPTSIDDAVATCMAAVEKFSLREPAAAILEGNFPGVEKKADYEDLPFALRTLFEWGKGFELGLREAIHRVKEAVEAAGGAAVCSRV</sequence>
<accession>A0A485LQD5</accession>
<name>A0A485LQD5_9STRA</name>
<dbReference type="EMBL" id="CAADRA010007330">
    <property type="protein sequence ID" value="VFU00387.1"/>
    <property type="molecule type" value="Genomic_DNA"/>
</dbReference>
<dbReference type="OrthoDB" id="70657at2759"/>
<evidence type="ECO:0000256" key="1">
    <source>
        <dbReference type="SAM" id="MobiDB-lite"/>
    </source>
</evidence>
<dbReference type="EMBL" id="VJMH01007304">
    <property type="protein sequence ID" value="KAF0684278.1"/>
    <property type="molecule type" value="Genomic_DNA"/>
</dbReference>
<evidence type="ECO:0000313" key="3">
    <source>
        <dbReference type="EMBL" id="VFU00387.1"/>
    </source>
</evidence>